<proteinExistence type="predicted"/>
<dbReference type="InterPro" id="IPR023346">
    <property type="entry name" value="Lysozyme-like_dom_sf"/>
</dbReference>
<dbReference type="AlphaFoldDB" id="A0AAE2ACH7"/>
<sequence>MTETTNKVQKWSYPLKVGTAEATDPQQFYKALAKAKDGYYPLGANGLWHGGVHFDEASGLVKDLTEVRCIADGEVVAYRIDEKYPTSDFGSTHSVYSTGFVLVKHRLELPAPPAPVAGAAPASSPVAGPSLTFFSLYMHLLDWEGYKANPTLKDRPGFWGKGLYEVKANAPDKPLGIRMRSGNAGHFPVLAVLPRGTTVVTQPAPANQMWVAVISVSPEIAGLPAGGWVYKGQLKDLGGGKYFVGNEAQDPIPGGAQHGANIRGAHTSGLPLSHLPAGAQVRLGDEATPNNFRKLAEIVSGQATPALAPGADGKFPGFIWLQSLTPKSEPHSPMGDVVVLSPTYKIKAGEILGHVGKYQNHSDAAPKNLLHLEVFSCEDVKAFTEQSKAKAAGAPVAEKSIVKIPVGTKLITHVQGMNATNPPKASDAGNDVGYDFYVPVGLLETLPADKKIKQTVTMGQSTTTTYWWRLDGLLGDKDGNGIDGWFAEQDIVISRHSPFEWNGFDFIEETTSNADHFAAFLHSQENLSEQEREGYLPNVEAAIAGSVNEKLYKILDSNGDKKIAPTEIAEALNKPWFSQPISQMVTRYENEWDFKKDKWDALDEIIGHSDSEPHKEWVEEKARIEKLSWWSKLLGQHGITSNASVQHIHPIGLISSFAHAGGCSCSDTITKDQMKLIDPSATQANIDKYTDLLGEMFERSGVAKCISKAHILAQMLHESGHLHYTVEGLDPDKPLPTYHPYIGRGLMQITHRVNYEAYGQFAGESFIGAPNYNKLGQLPHSVLSAGWYWVDYKKILTHSDADDFIYCTILVNGGLNHYDERLLFLNNALKALDIKGCAKLNKSGAYDLLDSKAYNKAKFSFAWGLWSDPSGGKAGKAPDAAQAIIGYKRFLELYNSDSSVSGNTNTTYYASGRIASVAKQYAEARIVALGGTL</sequence>
<gene>
    <name evidence="1" type="ORF">QS95_02175</name>
</gene>
<comment type="caution">
    <text evidence="1">The sequence shown here is derived from an EMBL/GenBank/DDBJ whole genome shotgun (WGS) entry which is preliminary data.</text>
</comment>
<dbReference type="EMBL" id="JTGH01000002">
    <property type="protein sequence ID" value="KIF64230.1"/>
    <property type="molecule type" value="Genomic_DNA"/>
</dbReference>
<accession>A0AAE2ACH7</accession>
<evidence type="ECO:0000313" key="2">
    <source>
        <dbReference type="Proteomes" id="UP000031587"/>
    </source>
</evidence>
<reference evidence="1 2" key="1">
    <citation type="submission" date="2014-11" db="EMBL/GenBank/DDBJ databases">
        <title>Draft genome sequence of Pseudomonas fluorescens strains SF4c SF39a.</title>
        <authorList>
            <person name="Underwood G.E."/>
            <person name="Ly L.K."/>
            <person name="Bitzer A.S."/>
            <person name="Godino A."/>
            <person name="Bucci V."/>
            <person name="Fischer S."/>
            <person name="Silby M.W."/>
        </authorList>
    </citation>
    <scope>NUCLEOTIDE SEQUENCE [LARGE SCALE GENOMIC DNA]</scope>
    <source>
        <strain evidence="1 2">SF4c</strain>
    </source>
</reference>
<name>A0AAE2ACH7_PSEFL</name>
<dbReference type="Proteomes" id="UP000031587">
    <property type="component" value="Unassembled WGS sequence"/>
</dbReference>
<dbReference type="Gene3D" id="1.10.530.10">
    <property type="match status" value="1"/>
</dbReference>
<dbReference type="PROSITE" id="PS00018">
    <property type="entry name" value="EF_HAND_1"/>
    <property type="match status" value="1"/>
</dbReference>
<organism evidence="1 2">
    <name type="scientific">Pseudomonas fluorescens</name>
    <dbReference type="NCBI Taxonomy" id="294"/>
    <lineage>
        <taxon>Bacteria</taxon>
        <taxon>Pseudomonadati</taxon>
        <taxon>Pseudomonadota</taxon>
        <taxon>Gammaproteobacteria</taxon>
        <taxon>Pseudomonadales</taxon>
        <taxon>Pseudomonadaceae</taxon>
        <taxon>Pseudomonas</taxon>
    </lineage>
</organism>
<dbReference type="SUPFAM" id="SSF53955">
    <property type="entry name" value="Lysozyme-like"/>
    <property type="match status" value="1"/>
</dbReference>
<protein>
    <submittedName>
        <fullName evidence="1">Chitinase</fullName>
    </submittedName>
</protein>
<dbReference type="InterPro" id="IPR018247">
    <property type="entry name" value="EF_Hand_1_Ca_BS"/>
</dbReference>
<dbReference type="RefSeq" id="WP_039765164.1">
    <property type="nucleotide sequence ID" value="NZ_JTGH01000002.1"/>
</dbReference>
<evidence type="ECO:0000313" key="1">
    <source>
        <dbReference type="EMBL" id="KIF64230.1"/>
    </source>
</evidence>